<accession>A0A0F9DP74</accession>
<dbReference type="EMBL" id="LAZR01030784">
    <property type="protein sequence ID" value="KKL55601.1"/>
    <property type="molecule type" value="Genomic_DNA"/>
</dbReference>
<organism evidence="1">
    <name type="scientific">marine sediment metagenome</name>
    <dbReference type="NCBI Taxonomy" id="412755"/>
    <lineage>
        <taxon>unclassified sequences</taxon>
        <taxon>metagenomes</taxon>
        <taxon>ecological metagenomes</taxon>
    </lineage>
</organism>
<proteinExistence type="predicted"/>
<evidence type="ECO:0008006" key="2">
    <source>
        <dbReference type="Google" id="ProtNLM"/>
    </source>
</evidence>
<reference evidence="1" key="1">
    <citation type="journal article" date="2015" name="Nature">
        <title>Complex archaea that bridge the gap between prokaryotes and eukaryotes.</title>
        <authorList>
            <person name="Spang A."/>
            <person name="Saw J.H."/>
            <person name="Jorgensen S.L."/>
            <person name="Zaremba-Niedzwiedzka K."/>
            <person name="Martijn J."/>
            <person name="Lind A.E."/>
            <person name="van Eijk R."/>
            <person name="Schleper C."/>
            <person name="Guy L."/>
            <person name="Ettema T.J."/>
        </authorList>
    </citation>
    <scope>NUCLEOTIDE SEQUENCE</scope>
</reference>
<protein>
    <recommendedName>
        <fullName evidence="2">RNA polymerase sigma factor 70 region 4 type 2 domain-containing protein</fullName>
    </recommendedName>
</protein>
<gene>
    <name evidence="1" type="ORF">LCGC14_2253800</name>
</gene>
<name>A0A0F9DP74_9ZZZZ</name>
<dbReference type="AlphaFoldDB" id="A0A0F9DP74"/>
<comment type="caution">
    <text evidence="1">The sequence shown here is derived from an EMBL/GenBank/DDBJ whole genome shotgun (WGS) entry which is preliminary data.</text>
</comment>
<feature type="non-terminal residue" evidence="1">
    <location>
        <position position="63"/>
    </location>
</feature>
<sequence length="63" mass="7565">MAKRIRFELLKEIKTIPLNIFSLTKLSALENIVYYLTYKKHLKQTEIAFLLKRNPRTIWTTLV</sequence>
<evidence type="ECO:0000313" key="1">
    <source>
        <dbReference type="EMBL" id="KKL55601.1"/>
    </source>
</evidence>